<name>A0A919TKG1_9ACTN</name>
<dbReference type="Gene3D" id="3.30.720.120">
    <property type="match status" value="1"/>
</dbReference>
<sequence length="139" mass="15111">MDFTLVGVAFAASDPAASARWFAEHFGFTVTVDLGWYVSLHHESHTGLSVDLVHRDHESWPDGARGREVAGTLFALMVADVDAEHERLRTEGVAVLRPPVTEPWGQRRCQLAGPDGLVVEILQRVAPDPAWLAANGFGA</sequence>
<protein>
    <recommendedName>
        <fullName evidence="1">VOC domain-containing protein</fullName>
    </recommendedName>
</protein>
<organism evidence="2 3">
    <name type="scientific">Actinoplanes siamensis</name>
    <dbReference type="NCBI Taxonomy" id="1223317"/>
    <lineage>
        <taxon>Bacteria</taxon>
        <taxon>Bacillati</taxon>
        <taxon>Actinomycetota</taxon>
        <taxon>Actinomycetes</taxon>
        <taxon>Micromonosporales</taxon>
        <taxon>Micromonosporaceae</taxon>
        <taxon>Actinoplanes</taxon>
    </lineage>
</organism>
<dbReference type="InterPro" id="IPR004360">
    <property type="entry name" value="Glyas_Fos-R_dOase_dom"/>
</dbReference>
<dbReference type="AlphaFoldDB" id="A0A919TKG1"/>
<comment type="caution">
    <text evidence="2">The sequence shown here is derived from an EMBL/GenBank/DDBJ whole genome shotgun (WGS) entry which is preliminary data.</text>
</comment>
<keyword evidence="3" id="KW-1185">Reference proteome</keyword>
<dbReference type="InterPro" id="IPR037523">
    <property type="entry name" value="VOC_core"/>
</dbReference>
<reference evidence="2" key="1">
    <citation type="submission" date="2021-01" db="EMBL/GenBank/DDBJ databases">
        <title>Whole genome shotgun sequence of Actinoplanes siamensis NBRC 109076.</title>
        <authorList>
            <person name="Komaki H."/>
            <person name="Tamura T."/>
        </authorList>
    </citation>
    <scope>NUCLEOTIDE SEQUENCE</scope>
    <source>
        <strain evidence="2">NBRC 109076</strain>
    </source>
</reference>
<dbReference type="RefSeq" id="WP_203679634.1">
    <property type="nucleotide sequence ID" value="NZ_BOMW01000024.1"/>
</dbReference>
<dbReference type="PROSITE" id="PS51819">
    <property type="entry name" value="VOC"/>
    <property type="match status" value="1"/>
</dbReference>
<accession>A0A919TKG1</accession>
<feature type="domain" description="VOC" evidence="1">
    <location>
        <begin position="4"/>
        <end position="124"/>
    </location>
</feature>
<evidence type="ECO:0000313" key="3">
    <source>
        <dbReference type="Proteomes" id="UP000629619"/>
    </source>
</evidence>
<proteinExistence type="predicted"/>
<dbReference type="Gene3D" id="3.30.720.110">
    <property type="match status" value="1"/>
</dbReference>
<dbReference type="SUPFAM" id="SSF54593">
    <property type="entry name" value="Glyoxalase/Bleomycin resistance protein/Dihydroxybiphenyl dioxygenase"/>
    <property type="match status" value="1"/>
</dbReference>
<evidence type="ECO:0000313" key="2">
    <source>
        <dbReference type="EMBL" id="GIF05125.1"/>
    </source>
</evidence>
<dbReference type="Proteomes" id="UP000629619">
    <property type="component" value="Unassembled WGS sequence"/>
</dbReference>
<evidence type="ECO:0000259" key="1">
    <source>
        <dbReference type="PROSITE" id="PS51819"/>
    </source>
</evidence>
<gene>
    <name evidence="2" type="ORF">Asi03nite_26630</name>
</gene>
<dbReference type="Pfam" id="PF00903">
    <property type="entry name" value="Glyoxalase"/>
    <property type="match status" value="1"/>
</dbReference>
<dbReference type="InterPro" id="IPR029068">
    <property type="entry name" value="Glyas_Bleomycin-R_OHBP_Dase"/>
</dbReference>
<dbReference type="EMBL" id="BOMW01000024">
    <property type="protein sequence ID" value="GIF05125.1"/>
    <property type="molecule type" value="Genomic_DNA"/>
</dbReference>